<gene>
    <name evidence="3" type="ORF">GN958_ATG14287</name>
    <name evidence="2" type="ORF">GN958_ATG15995</name>
</gene>
<feature type="coiled-coil region" evidence="1">
    <location>
        <begin position="2"/>
        <end position="68"/>
    </location>
</feature>
<proteinExistence type="predicted"/>
<dbReference type="EMBL" id="JAACNO010001933">
    <property type="protein sequence ID" value="KAF4136517.1"/>
    <property type="molecule type" value="Genomic_DNA"/>
</dbReference>
<name>A0A8S9U6B1_PHYIN</name>
<evidence type="ECO:0000313" key="4">
    <source>
        <dbReference type="Proteomes" id="UP000704712"/>
    </source>
</evidence>
<dbReference type="AlphaFoldDB" id="A0A8S9U6B1"/>
<keyword evidence="1" id="KW-0175">Coiled coil</keyword>
<dbReference type="Proteomes" id="UP000704712">
    <property type="component" value="Unassembled WGS sequence"/>
</dbReference>
<organism evidence="2 4">
    <name type="scientific">Phytophthora infestans</name>
    <name type="common">Potato late blight agent</name>
    <name type="synonym">Botrytis infestans</name>
    <dbReference type="NCBI Taxonomy" id="4787"/>
    <lineage>
        <taxon>Eukaryota</taxon>
        <taxon>Sar</taxon>
        <taxon>Stramenopiles</taxon>
        <taxon>Oomycota</taxon>
        <taxon>Peronosporomycetes</taxon>
        <taxon>Peronosporales</taxon>
        <taxon>Peronosporaceae</taxon>
        <taxon>Phytophthora</taxon>
    </lineage>
</organism>
<evidence type="ECO:0000313" key="3">
    <source>
        <dbReference type="EMBL" id="KAF4136517.1"/>
    </source>
</evidence>
<evidence type="ECO:0000256" key="1">
    <source>
        <dbReference type="SAM" id="Coils"/>
    </source>
</evidence>
<dbReference type="EMBL" id="JAACNO010002256">
    <property type="protein sequence ID" value="KAF4134739.1"/>
    <property type="molecule type" value="Genomic_DNA"/>
</dbReference>
<accession>A0A8S9U6B1</accession>
<sequence length="234" mass="27512">MRDNLRRQEMELRQQLQSLRRQRTEIWTSSRARQYSSLLLWRDLATRLHEERKNVENQQQQLQLMVTNQPSYITTLRKVLSKQINGPIVFPFAKKPTPPFYNYIQELKTRLQQIDDVFRGDFDQVAGDFFKFLYPRSRLVLPSSLMETSNTLWHLYLQNFSSKPDYQQYDVGDLNNTLVASFSDAPVLESGETGQIRQRCVVRRFVQGNRILSTWKFGFEGEGIFSGLMADETG</sequence>
<reference evidence="2" key="1">
    <citation type="submission" date="2020-03" db="EMBL/GenBank/DDBJ databases">
        <title>Hybrid Assembly of Korean Phytophthora infestans isolates.</title>
        <authorList>
            <person name="Prokchorchik M."/>
            <person name="Lee Y."/>
            <person name="Seo J."/>
            <person name="Cho J.-H."/>
            <person name="Park Y.-E."/>
            <person name="Jang D.-C."/>
            <person name="Im J.-S."/>
            <person name="Choi J.-G."/>
            <person name="Park H.-J."/>
            <person name="Lee G.-B."/>
            <person name="Lee Y.-G."/>
            <person name="Hong S.-Y."/>
            <person name="Cho K."/>
            <person name="Sohn K.H."/>
        </authorList>
    </citation>
    <scope>NUCLEOTIDE SEQUENCE</scope>
    <source>
        <strain evidence="2">KR_2_A2</strain>
    </source>
</reference>
<protein>
    <submittedName>
        <fullName evidence="2">Uncharacterized protein</fullName>
    </submittedName>
</protein>
<comment type="caution">
    <text evidence="2">The sequence shown here is derived from an EMBL/GenBank/DDBJ whole genome shotgun (WGS) entry which is preliminary data.</text>
</comment>
<evidence type="ECO:0000313" key="2">
    <source>
        <dbReference type="EMBL" id="KAF4134739.1"/>
    </source>
</evidence>